<evidence type="ECO:0000313" key="2">
    <source>
        <dbReference type="Proteomes" id="UP000006228"/>
    </source>
</evidence>
<comment type="caution">
    <text evidence="1">The sequence shown here is derived from an EMBL/GenBank/DDBJ whole genome shotgun (WGS) entry which is preliminary data.</text>
</comment>
<dbReference type="AlphaFoldDB" id="E8M897"/>
<dbReference type="EMBL" id="AEVT01000073">
    <property type="protein sequence ID" value="EGA69789.1"/>
    <property type="molecule type" value="Genomic_DNA"/>
</dbReference>
<proteinExistence type="predicted"/>
<reference evidence="1 2" key="1">
    <citation type="journal article" date="2012" name="Int. J. Syst. Evol. Microbiol.">
        <title>Vibrio caribbeanicus sp. nov., isolated from the marine sponge Scleritoderma cyanea.</title>
        <authorList>
            <person name="Hoffmann M."/>
            <person name="Monday S.R."/>
            <person name="Allard M.W."/>
            <person name="Strain E.A."/>
            <person name="Whittaker P."/>
            <person name="Naum M."/>
            <person name="McCarthy P.J."/>
            <person name="Lopez J.V."/>
            <person name="Fischer M."/>
            <person name="Brown E.W."/>
        </authorList>
    </citation>
    <scope>NUCLEOTIDE SEQUENCE [LARGE SCALE GENOMIC DNA]</scope>
    <source>
        <strain evidence="2">DSMZ 21326</strain>
    </source>
</reference>
<sequence length="41" mass="4783">MRCQSALNALLFVLLAINIINDRTEFVQLKLCQYYGNKKVH</sequence>
<gene>
    <name evidence="1" type="ORF">VISI1226_10144</name>
</gene>
<name>E8M897_PHOS4</name>
<protein>
    <submittedName>
        <fullName evidence="1">Uncharacterized protein</fullName>
    </submittedName>
</protein>
<evidence type="ECO:0000313" key="1">
    <source>
        <dbReference type="EMBL" id="EGA69789.1"/>
    </source>
</evidence>
<organism evidence="1 2">
    <name type="scientific">Vibrio sinaloensis DSM 21326</name>
    <dbReference type="NCBI Taxonomy" id="945550"/>
    <lineage>
        <taxon>Bacteria</taxon>
        <taxon>Pseudomonadati</taxon>
        <taxon>Pseudomonadota</taxon>
        <taxon>Gammaproteobacteria</taxon>
        <taxon>Vibrionales</taxon>
        <taxon>Vibrionaceae</taxon>
        <taxon>Vibrio</taxon>
        <taxon>Vibrio oreintalis group</taxon>
    </lineage>
</organism>
<accession>E8M897</accession>
<dbReference type="Proteomes" id="UP000006228">
    <property type="component" value="Unassembled WGS sequence"/>
</dbReference>